<feature type="coiled-coil region" evidence="2">
    <location>
        <begin position="85"/>
        <end position="126"/>
    </location>
</feature>
<gene>
    <name evidence="5" type="ORF">RCO7_10081</name>
</gene>
<feature type="region of interest" description="Disordered" evidence="3">
    <location>
        <begin position="51"/>
        <end position="81"/>
    </location>
</feature>
<name>A0A1E1K906_9HELO</name>
<feature type="compositionally biased region" description="Polar residues" evidence="3">
    <location>
        <begin position="67"/>
        <end position="77"/>
    </location>
</feature>
<proteinExistence type="inferred from homology"/>
<evidence type="ECO:0000256" key="1">
    <source>
        <dbReference type="ARBA" id="ARBA00005331"/>
    </source>
</evidence>
<evidence type="ECO:0000259" key="4">
    <source>
        <dbReference type="Pfam" id="PF08614"/>
    </source>
</evidence>
<evidence type="ECO:0000256" key="2">
    <source>
        <dbReference type="SAM" id="Coils"/>
    </source>
</evidence>
<dbReference type="InParanoid" id="A0A1E1K906"/>
<protein>
    <submittedName>
        <fullName evidence="5">Related to Autophagy protein 16</fullName>
    </submittedName>
</protein>
<feature type="domain" description="Autophagy-related protein 16" evidence="4">
    <location>
        <begin position="7"/>
        <end position="195"/>
    </location>
</feature>
<reference evidence="6" key="1">
    <citation type="submission" date="2016-03" db="EMBL/GenBank/DDBJ databases">
        <authorList>
            <person name="Ploux O."/>
        </authorList>
    </citation>
    <scope>NUCLEOTIDE SEQUENCE [LARGE SCALE GENOMIC DNA]</scope>
    <source>
        <strain evidence="6">UK7</strain>
    </source>
</reference>
<dbReference type="Gene3D" id="1.20.5.170">
    <property type="match status" value="1"/>
</dbReference>
<dbReference type="Proteomes" id="UP000178129">
    <property type="component" value="Unassembled WGS sequence"/>
</dbReference>
<dbReference type="EMBL" id="FJUW01000008">
    <property type="protein sequence ID" value="CZS94491.1"/>
    <property type="molecule type" value="Genomic_DNA"/>
</dbReference>
<comment type="similarity">
    <text evidence="1">Belongs to the ATG16 family.</text>
</comment>
<evidence type="ECO:0000256" key="3">
    <source>
        <dbReference type="SAM" id="MobiDB-lite"/>
    </source>
</evidence>
<comment type="caution">
    <text evidence="5">The sequence shown here is derived from an EMBL/GenBank/DDBJ whole genome shotgun (WGS) entry which is preliminary data.</text>
</comment>
<accession>A0A1E1K906</accession>
<dbReference type="STRING" id="914237.A0A1E1K906"/>
<dbReference type="CDD" id="cd22887">
    <property type="entry name" value="Atg16_CCD"/>
    <property type="match status" value="1"/>
</dbReference>
<sequence length="201" mass="23353">MTSWRDDYIQALQDRNQREQASYQKLDVDLIAAFTDLLDRTASLEAEKASNLYSDPKSSDIKARDTPQVQAPGTNDGTGHLRRDLAESLRSSRQLQTRIKSAEMELVKLRMKSKVETRQIDELSRERAYLAQKLKDRDEELKGKTKLLDDVHDEVISLNLQLNMSEQKVKDLKAENKELIDRWMARKGREAEEMNKAFEER</sequence>
<organism evidence="5 6">
    <name type="scientific">Rhynchosporium graminicola</name>
    <dbReference type="NCBI Taxonomy" id="2792576"/>
    <lineage>
        <taxon>Eukaryota</taxon>
        <taxon>Fungi</taxon>
        <taxon>Dikarya</taxon>
        <taxon>Ascomycota</taxon>
        <taxon>Pezizomycotina</taxon>
        <taxon>Leotiomycetes</taxon>
        <taxon>Helotiales</taxon>
        <taxon>Ploettnerulaceae</taxon>
        <taxon>Rhynchosporium</taxon>
    </lineage>
</organism>
<evidence type="ECO:0000313" key="6">
    <source>
        <dbReference type="Proteomes" id="UP000178129"/>
    </source>
</evidence>
<feature type="coiled-coil region" evidence="2">
    <location>
        <begin position="155"/>
        <end position="182"/>
    </location>
</feature>
<dbReference type="InterPro" id="IPR013923">
    <property type="entry name" value="Autophagy-rel_prot_16_dom"/>
</dbReference>
<keyword evidence="6" id="KW-1185">Reference proteome</keyword>
<dbReference type="Pfam" id="PF08614">
    <property type="entry name" value="ATG16"/>
    <property type="match status" value="1"/>
</dbReference>
<keyword evidence="2" id="KW-0175">Coiled coil</keyword>
<dbReference type="AlphaFoldDB" id="A0A1E1K906"/>
<evidence type="ECO:0000313" key="5">
    <source>
        <dbReference type="EMBL" id="CZS94491.1"/>
    </source>
</evidence>